<dbReference type="InterPro" id="IPR004360">
    <property type="entry name" value="Glyas_Fos-R_dOase_dom"/>
</dbReference>
<accession>A0A239JWC3</accession>
<dbReference type="SUPFAM" id="SSF54593">
    <property type="entry name" value="Glyoxalase/Bleomycin resistance protein/Dihydroxybiphenyl dioxygenase"/>
    <property type="match status" value="1"/>
</dbReference>
<dbReference type="EMBL" id="FZPD01000004">
    <property type="protein sequence ID" value="SNT10217.1"/>
    <property type="molecule type" value="Genomic_DNA"/>
</dbReference>
<reference evidence="2 3" key="1">
    <citation type="submission" date="2017-06" db="EMBL/GenBank/DDBJ databases">
        <authorList>
            <person name="Kim H.J."/>
            <person name="Triplett B.A."/>
        </authorList>
    </citation>
    <scope>NUCLEOTIDE SEQUENCE [LARGE SCALE GENOMIC DNA]</scope>
    <source>
        <strain evidence="2 3">DSM 19307</strain>
    </source>
</reference>
<dbReference type="RefSeq" id="WP_089357007.1">
    <property type="nucleotide sequence ID" value="NZ_FZPD01000004.1"/>
</dbReference>
<feature type="domain" description="VOC" evidence="1">
    <location>
        <begin position="3"/>
        <end position="126"/>
    </location>
</feature>
<dbReference type="Gene3D" id="3.10.180.10">
    <property type="entry name" value="2,3-Dihydroxybiphenyl 1,2-Dioxygenase, domain 1"/>
    <property type="match status" value="1"/>
</dbReference>
<organism evidence="2 3">
    <name type="scientific">Ekhidna lutea</name>
    <dbReference type="NCBI Taxonomy" id="447679"/>
    <lineage>
        <taxon>Bacteria</taxon>
        <taxon>Pseudomonadati</taxon>
        <taxon>Bacteroidota</taxon>
        <taxon>Cytophagia</taxon>
        <taxon>Cytophagales</taxon>
        <taxon>Reichenbachiellaceae</taxon>
        <taxon>Ekhidna</taxon>
    </lineage>
</organism>
<dbReference type="InterPro" id="IPR029068">
    <property type="entry name" value="Glyas_Bleomycin-R_OHBP_Dase"/>
</dbReference>
<dbReference type="Proteomes" id="UP000198393">
    <property type="component" value="Unassembled WGS sequence"/>
</dbReference>
<evidence type="ECO:0000313" key="2">
    <source>
        <dbReference type="EMBL" id="SNT10217.1"/>
    </source>
</evidence>
<dbReference type="Pfam" id="PF00903">
    <property type="entry name" value="Glyoxalase"/>
    <property type="match status" value="1"/>
</dbReference>
<keyword evidence="3" id="KW-1185">Reference proteome</keyword>
<dbReference type="CDD" id="cd07247">
    <property type="entry name" value="SgaA_N_like"/>
    <property type="match status" value="1"/>
</dbReference>
<sequence length="129" mass="14175">MNPVVHFEIPYKNAERAVTFYSKVFGWKYEQLGSDMGDYILLVTAVSDAKPGEVAGAINGGMFPFKEDWPAQYPSIVIAINDINETILMINENGGEVLGDPMPIPGTGLYVSFLDTEGSRLSILQPVFK</sequence>
<proteinExistence type="predicted"/>
<dbReference type="PANTHER" id="PTHR33993:SF2">
    <property type="entry name" value="VOC DOMAIN-CONTAINING PROTEIN"/>
    <property type="match status" value="1"/>
</dbReference>
<name>A0A239JWC3_EKHLU</name>
<evidence type="ECO:0000313" key="3">
    <source>
        <dbReference type="Proteomes" id="UP000198393"/>
    </source>
</evidence>
<gene>
    <name evidence="2" type="ORF">SAMN05421640_2282</name>
</gene>
<dbReference type="PROSITE" id="PS51819">
    <property type="entry name" value="VOC"/>
    <property type="match status" value="1"/>
</dbReference>
<dbReference type="AlphaFoldDB" id="A0A239JWC3"/>
<protein>
    <recommendedName>
        <fullName evidence="1">VOC domain-containing protein</fullName>
    </recommendedName>
</protein>
<dbReference type="OrthoDB" id="9804235at2"/>
<dbReference type="InterPro" id="IPR052164">
    <property type="entry name" value="Anthracycline_SecMetBiosynth"/>
</dbReference>
<dbReference type="PANTHER" id="PTHR33993">
    <property type="entry name" value="GLYOXALASE-RELATED"/>
    <property type="match status" value="1"/>
</dbReference>
<evidence type="ECO:0000259" key="1">
    <source>
        <dbReference type="PROSITE" id="PS51819"/>
    </source>
</evidence>
<dbReference type="InterPro" id="IPR037523">
    <property type="entry name" value="VOC_core"/>
</dbReference>